<dbReference type="PROSITE" id="PS50106">
    <property type="entry name" value="PDZ"/>
    <property type="match status" value="4"/>
</dbReference>
<feature type="region of interest" description="Disordered" evidence="3">
    <location>
        <begin position="494"/>
        <end position="542"/>
    </location>
</feature>
<feature type="domain" description="PDZ" evidence="5">
    <location>
        <begin position="242"/>
        <end position="307"/>
    </location>
</feature>
<dbReference type="AlphaFoldDB" id="A0A673HAK4"/>
<proteinExistence type="predicted"/>
<dbReference type="GO" id="GO:0005737">
    <property type="term" value="C:cytoplasm"/>
    <property type="evidence" value="ECO:0007669"/>
    <property type="project" value="TreeGrafter"/>
</dbReference>
<evidence type="ECO:0000256" key="2">
    <source>
        <dbReference type="ARBA" id="ARBA00022737"/>
    </source>
</evidence>
<dbReference type="SMART" id="SM00456">
    <property type="entry name" value="WW"/>
    <property type="match status" value="1"/>
</dbReference>
<dbReference type="Pfam" id="PF00595">
    <property type="entry name" value="PDZ"/>
    <property type="match status" value="3"/>
</dbReference>
<keyword evidence="2" id="KW-0677">Repeat</keyword>
<dbReference type="InterPro" id="IPR036020">
    <property type="entry name" value="WW_dom_sf"/>
</dbReference>
<dbReference type="CDD" id="cd06735">
    <property type="entry name" value="PDZ5_MAGI-1_3-like"/>
    <property type="match status" value="1"/>
</dbReference>
<dbReference type="CDD" id="cd06733">
    <property type="entry name" value="PDZ3_MAGI-1_3-like"/>
    <property type="match status" value="1"/>
</dbReference>
<feature type="region of interest" description="Disordered" evidence="3">
    <location>
        <begin position="682"/>
        <end position="745"/>
    </location>
</feature>
<feature type="domain" description="PDZ" evidence="5">
    <location>
        <begin position="593"/>
        <end position="675"/>
    </location>
</feature>
<keyword evidence="7" id="KW-1185">Reference proteome</keyword>
<dbReference type="Pfam" id="PF00397">
    <property type="entry name" value="WW"/>
    <property type="match status" value="1"/>
</dbReference>
<dbReference type="PANTHER" id="PTHR10316">
    <property type="entry name" value="MEMBRANE ASSOCIATED GUANYLATE KINASE-RELATED"/>
    <property type="match status" value="1"/>
</dbReference>
<evidence type="ECO:0000313" key="7">
    <source>
        <dbReference type="Proteomes" id="UP000472270"/>
    </source>
</evidence>
<feature type="domain" description="PDZ" evidence="5">
    <location>
        <begin position="408"/>
        <end position="486"/>
    </location>
</feature>
<dbReference type="FunFam" id="2.30.42.10:FF:000015">
    <property type="entry name" value="Membrane associated guanylate kinase, WW and PDZ domain containing 1"/>
    <property type="match status" value="1"/>
</dbReference>
<feature type="region of interest" description="Disordered" evidence="3">
    <location>
        <begin position="826"/>
        <end position="847"/>
    </location>
</feature>
<accession>A0A673HAK4</accession>
<dbReference type="PROSITE" id="PS01159">
    <property type="entry name" value="WW_DOMAIN_1"/>
    <property type="match status" value="1"/>
</dbReference>
<reference evidence="6" key="1">
    <citation type="submission" date="2025-08" db="UniProtKB">
        <authorList>
            <consortium name="Ensembl"/>
        </authorList>
    </citation>
    <scope>IDENTIFICATION</scope>
</reference>
<dbReference type="FunFam" id="2.30.42.10:FF:000006">
    <property type="entry name" value="Membrane associated guanylate kinase, WW and PDZ domain containing 1"/>
    <property type="match status" value="1"/>
</dbReference>
<dbReference type="SUPFAM" id="SSF50156">
    <property type="entry name" value="PDZ domain-like"/>
    <property type="match status" value="4"/>
</dbReference>
<dbReference type="PANTHER" id="PTHR10316:SF77">
    <property type="entry name" value="MEMBRANE-ASSOCIATED GUANYLATE KINASE, WW AND PDZ DOMAIN-CONTAINING PROTEIN 1 ISOFORM X1"/>
    <property type="match status" value="1"/>
</dbReference>
<dbReference type="Proteomes" id="UP000472270">
    <property type="component" value="Unassembled WGS sequence"/>
</dbReference>
<feature type="domain" description="PDZ" evidence="5">
    <location>
        <begin position="858"/>
        <end position="940"/>
    </location>
</feature>
<feature type="compositionally biased region" description="Gly residues" evidence="3">
    <location>
        <begin position="728"/>
        <end position="741"/>
    </location>
</feature>
<dbReference type="InterPro" id="IPR001202">
    <property type="entry name" value="WW_dom"/>
</dbReference>
<feature type="compositionally biased region" description="Low complexity" evidence="3">
    <location>
        <begin position="693"/>
        <end position="704"/>
    </location>
</feature>
<dbReference type="FunFam" id="2.20.70.10:FF:000002">
    <property type="entry name" value="Membrane-associated guanylate kinase, WW and PDZ domain-containing protein 3 isoform 1"/>
    <property type="match status" value="1"/>
</dbReference>
<reference evidence="6" key="2">
    <citation type="submission" date="2025-09" db="UniProtKB">
        <authorList>
            <consortium name="Ensembl"/>
        </authorList>
    </citation>
    <scope>IDENTIFICATION</scope>
</reference>
<dbReference type="GO" id="GO:0007165">
    <property type="term" value="P:signal transduction"/>
    <property type="evidence" value="ECO:0007669"/>
    <property type="project" value="TreeGrafter"/>
</dbReference>
<evidence type="ECO:0000313" key="6">
    <source>
        <dbReference type="Ensembl" id="ENSSRHP00000023210.1"/>
    </source>
</evidence>
<feature type="domain" description="WW" evidence="4">
    <location>
        <begin position="81"/>
        <end position="114"/>
    </location>
</feature>
<dbReference type="FunFam" id="2.30.42.10:FF:000042">
    <property type="entry name" value="Membrane-associated guanylate kinase, WW and PDZ domain-containing protein 3 isoform 1"/>
    <property type="match status" value="1"/>
</dbReference>
<protein>
    <submittedName>
        <fullName evidence="6">Membrane associated guanylate kinase, WW and PDZ domain containing 1a</fullName>
    </submittedName>
</protein>
<dbReference type="SUPFAM" id="SSF51045">
    <property type="entry name" value="WW domain"/>
    <property type="match status" value="1"/>
</dbReference>
<evidence type="ECO:0000256" key="1">
    <source>
        <dbReference type="ARBA" id="ARBA00022553"/>
    </source>
</evidence>
<dbReference type="Ensembl" id="ENSSRHT00000023916.1">
    <property type="protein sequence ID" value="ENSSRHP00000023210.1"/>
    <property type="gene ID" value="ENSSRHG00000012260.1"/>
</dbReference>
<dbReference type="CDD" id="cd06732">
    <property type="entry name" value="PDZ2_MAGI-1_3-like"/>
    <property type="match status" value="1"/>
</dbReference>
<dbReference type="SMART" id="SM00228">
    <property type="entry name" value="PDZ"/>
    <property type="match status" value="4"/>
</dbReference>
<feature type="region of interest" description="Disordered" evidence="3">
    <location>
        <begin position="204"/>
        <end position="225"/>
    </location>
</feature>
<sequence>VISHDALRDNCTGSQKSCDRMQHAGVEHTALQEDADMNNTFTGDSSRPEVRDNAPSYVLNNMATLPPSKHPGLPPDQDPLGPLPDNWETAYTESGEIYFIDHNTKTTSWMDPRCQDKQLKPLEDCDDDEEGVHTEELDNDLGTSLFSPVHINRKTQYENPVLEARRQKQLDAQQSPEEGRYIREWIEGHSSAGAAIGSYVPSHLETYRDPQSSPLAPQAPGPKRGKPFFTRNPAELKGSFISTKLLKSRRGFGFTVVGGDEPDESHEWSSAAVSLTRVCPSGDVIVSVNDTIVLGYTHAQVVKIFQSIPIGSMVQLELCRGYPLPFDPDDPNTSLVTSVAILDKEPIIVNSQEGFEPMPGLGPGGGGAGAPEPISFGPAADSALMGPAYASDVVTLASSIATQPELITVHIEKGDKGLGFTIADSLAGGGQKVKQVVDYPQCRGLKEGDILLEVNKRSVQAMSHNQIVDLLSKCPRGSEVTLLVQRGVLQPKRSPKVLQLERKDSQGSSQHSICSHRSTHTDSPRRPQPIVPTDTLGGPRTVPPPPTQLLPVLPPFDTSAANGTLQKKPDPFKIWAQSRSMYESRVPDSQEQDIFLWRKDTGFGFRILGGNEPGEPIYIGHIVKYGSADEDGRLRSGDELICVDGTAVVGKSHQLVVQLMQQAAKQGHVNLTVRRKTAYGVYKGESDVPPSPASSHHSSTQAPSLTEEKRTPQGSQNSLNTVSSGSGSTSGIGSGGGGGSGSTVVNMTPAALQPYDVEIQRAEHEGFGFVIVSSVSRPDAKCSKHSDIVNLIKEAGNAVSLRIIPGDETSNASLLTNAEKIATITTTHTPQSNTEPRNNKPKQALTQASYSQEAEYYSVDMERESKGFGFSLRGGKEYNMDLYVLRLAEDGAAAKNGKMKVGDEILEINGESTKNMKHSRAIELIKTGGRRARLVLKRGDGSVPEYAMMGPHLAACLRNDKLGEPCFYLMGQNQATTAQMTATLPHPGHKIIRK</sequence>
<dbReference type="InterPro" id="IPR036034">
    <property type="entry name" value="PDZ_sf"/>
</dbReference>
<dbReference type="InterPro" id="IPR001478">
    <property type="entry name" value="PDZ"/>
</dbReference>
<evidence type="ECO:0000259" key="4">
    <source>
        <dbReference type="PROSITE" id="PS50020"/>
    </source>
</evidence>
<evidence type="ECO:0000259" key="5">
    <source>
        <dbReference type="PROSITE" id="PS50106"/>
    </source>
</evidence>
<dbReference type="GO" id="GO:0005911">
    <property type="term" value="C:cell-cell junction"/>
    <property type="evidence" value="ECO:0007669"/>
    <property type="project" value="TreeGrafter"/>
</dbReference>
<dbReference type="FunFam" id="2.30.42.10:FF:000005">
    <property type="entry name" value="Membrane associated guanylate kinase, WW and PDZ domain containing 1"/>
    <property type="match status" value="1"/>
</dbReference>
<dbReference type="CDD" id="cd00201">
    <property type="entry name" value="WW"/>
    <property type="match status" value="1"/>
</dbReference>
<dbReference type="Pfam" id="PF16666">
    <property type="entry name" value="MAGI_u5"/>
    <property type="match status" value="1"/>
</dbReference>
<dbReference type="Gene3D" id="2.30.42.10">
    <property type="match status" value="4"/>
</dbReference>
<dbReference type="Gene3D" id="2.20.70.10">
    <property type="match status" value="1"/>
</dbReference>
<feature type="compositionally biased region" description="Polar residues" evidence="3">
    <location>
        <begin position="506"/>
        <end position="516"/>
    </location>
</feature>
<name>A0A673HAK4_9TELE</name>
<dbReference type="PROSITE" id="PS50020">
    <property type="entry name" value="WW_DOMAIN_2"/>
    <property type="match status" value="1"/>
</dbReference>
<organism evidence="6 7">
    <name type="scientific">Sinocyclocheilus rhinocerous</name>
    <dbReference type="NCBI Taxonomy" id="307959"/>
    <lineage>
        <taxon>Eukaryota</taxon>
        <taxon>Metazoa</taxon>
        <taxon>Chordata</taxon>
        <taxon>Craniata</taxon>
        <taxon>Vertebrata</taxon>
        <taxon>Euteleostomi</taxon>
        <taxon>Actinopterygii</taxon>
        <taxon>Neopterygii</taxon>
        <taxon>Teleostei</taxon>
        <taxon>Ostariophysi</taxon>
        <taxon>Cypriniformes</taxon>
        <taxon>Cyprinidae</taxon>
        <taxon>Cyprininae</taxon>
        <taxon>Sinocyclocheilus</taxon>
    </lineage>
</organism>
<keyword evidence="1" id="KW-0597">Phosphoprotein</keyword>
<feature type="compositionally biased region" description="Polar residues" evidence="3">
    <location>
        <begin position="826"/>
        <end position="836"/>
    </location>
</feature>
<evidence type="ECO:0000256" key="3">
    <source>
        <dbReference type="SAM" id="MobiDB-lite"/>
    </source>
</evidence>